<name>A0ABD3NU61_9STRA</name>
<reference evidence="1 2" key="1">
    <citation type="submission" date="2024-10" db="EMBL/GenBank/DDBJ databases">
        <title>Updated reference genomes for cyclostephanoid diatoms.</title>
        <authorList>
            <person name="Roberts W.R."/>
            <person name="Alverson A.J."/>
        </authorList>
    </citation>
    <scope>NUCLEOTIDE SEQUENCE [LARGE SCALE GENOMIC DNA]</scope>
    <source>
        <strain evidence="1 2">AJA276-08</strain>
    </source>
</reference>
<organism evidence="1 2">
    <name type="scientific">Stephanodiscus triporus</name>
    <dbReference type="NCBI Taxonomy" id="2934178"/>
    <lineage>
        <taxon>Eukaryota</taxon>
        <taxon>Sar</taxon>
        <taxon>Stramenopiles</taxon>
        <taxon>Ochrophyta</taxon>
        <taxon>Bacillariophyta</taxon>
        <taxon>Coscinodiscophyceae</taxon>
        <taxon>Thalassiosirophycidae</taxon>
        <taxon>Stephanodiscales</taxon>
        <taxon>Stephanodiscaceae</taxon>
        <taxon>Stephanodiscus</taxon>
    </lineage>
</organism>
<dbReference type="EMBL" id="JALLAZ020001156">
    <property type="protein sequence ID" value="KAL3779570.1"/>
    <property type="molecule type" value="Genomic_DNA"/>
</dbReference>
<dbReference type="Proteomes" id="UP001530315">
    <property type="component" value="Unassembled WGS sequence"/>
</dbReference>
<dbReference type="AlphaFoldDB" id="A0ABD3NU61"/>
<protein>
    <submittedName>
        <fullName evidence="1">Uncharacterized protein</fullName>
    </submittedName>
</protein>
<gene>
    <name evidence="1" type="ORF">ACHAW5_000980</name>
</gene>
<comment type="caution">
    <text evidence="1">The sequence shown here is derived from an EMBL/GenBank/DDBJ whole genome shotgun (WGS) entry which is preliminary data.</text>
</comment>
<evidence type="ECO:0000313" key="2">
    <source>
        <dbReference type="Proteomes" id="UP001530315"/>
    </source>
</evidence>
<keyword evidence="2" id="KW-1185">Reference proteome</keyword>
<sequence length="259" mass="28774">MDAVKTWAILNSGATSPFLTSSAPATNVTPTTNPIIARLPNARDVHAHMYAGHPHAPRVRSPRPHHPQPGLPLPHFGRDAMQRRLQYRLHQNWVYNFISWSHDSVHQQMHLNRPVDDTPHHVYPTNINAHGAPTDVLPTTIATNINATSTAAENARFIHQALCSPPAMTLLRALEHSKELATIPGFSSRLGHMRRHQQGTHSTRSLQPAILDARRQVDELLPTKEKCTAHDFFCFAALADLTTGTMYTDLPGAFPICSF</sequence>
<evidence type="ECO:0000313" key="1">
    <source>
        <dbReference type="EMBL" id="KAL3779570.1"/>
    </source>
</evidence>
<accession>A0ABD3NU61</accession>
<proteinExistence type="predicted"/>